<protein>
    <submittedName>
        <fullName evidence="2">Uncharacterized protein</fullName>
    </submittedName>
</protein>
<reference evidence="2" key="1">
    <citation type="submission" date="2020-08" db="EMBL/GenBank/DDBJ databases">
        <title>Plant Genome Project.</title>
        <authorList>
            <person name="Zhang R.-G."/>
        </authorList>
    </citation>
    <scope>NUCLEOTIDE SEQUENCE</scope>
    <source>
        <strain evidence="2">WSP0</strain>
        <tissue evidence="2">Leaf</tissue>
    </source>
</reference>
<keyword evidence="1" id="KW-0175">Coiled coil</keyword>
<dbReference type="EMBL" id="JACTNZ010000011">
    <property type="protein sequence ID" value="KAG5524190.1"/>
    <property type="molecule type" value="Genomic_DNA"/>
</dbReference>
<proteinExistence type="predicted"/>
<evidence type="ECO:0000313" key="3">
    <source>
        <dbReference type="Proteomes" id="UP000823749"/>
    </source>
</evidence>
<organism evidence="2 3">
    <name type="scientific">Rhododendron griersonianum</name>
    <dbReference type="NCBI Taxonomy" id="479676"/>
    <lineage>
        <taxon>Eukaryota</taxon>
        <taxon>Viridiplantae</taxon>
        <taxon>Streptophyta</taxon>
        <taxon>Embryophyta</taxon>
        <taxon>Tracheophyta</taxon>
        <taxon>Spermatophyta</taxon>
        <taxon>Magnoliopsida</taxon>
        <taxon>eudicotyledons</taxon>
        <taxon>Gunneridae</taxon>
        <taxon>Pentapetalae</taxon>
        <taxon>asterids</taxon>
        <taxon>Ericales</taxon>
        <taxon>Ericaceae</taxon>
        <taxon>Ericoideae</taxon>
        <taxon>Rhodoreae</taxon>
        <taxon>Rhododendron</taxon>
    </lineage>
</organism>
<sequence length="114" mass="13065">MAMLIAELKKDNQAELQALQSELRELRAQMVDVETASRLNLARTWDVLTAVLLTHEAKSPPEGGFQYRLTFGTVRISNDLHFGFWAKVWPLLYEDSSKSSFFSSFGLVFFCYTH</sequence>
<comment type="caution">
    <text evidence="2">The sequence shown here is derived from an EMBL/GenBank/DDBJ whole genome shotgun (WGS) entry which is preliminary data.</text>
</comment>
<dbReference type="Proteomes" id="UP000823749">
    <property type="component" value="Chromosome 11"/>
</dbReference>
<evidence type="ECO:0000313" key="2">
    <source>
        <dbReference type="EMBL" id="KAG5524190.1"/>
    </source>
</evidence>
<name>A0AAV6IC33_9ERIC</name>
<accession>A0AAV6IC33</accession>
<feature type="coiled-coil region" evidence="1">
    <location>
        <begin position="5"/>
        <end position="36"/>
    </location>
</feature>
<keyword evidence="3" id="KW-1185">Reference proteome</keyword>
<gene>
    <name evidence="2" type="ORF">RHGRI_031001</name>
</gene>
<evidence type="ECO:0000256" key="1">
    <source>
        <dbReference type="SAM" id="Coils"/>
    </source>
</evidence>
<dbReference type="AlphaFoldDB" id="A0AAV6IC33"/>